<dbReference type="AlphaFoldDB" id="A0A2P2GL80"/>
<keyword evidence="1 4" id="KW-0489">Methyltransferase</keyword>
<name>A0A2P2GL80_STREW</name>
<dbReference type="OrthoDB" id="4035289at2"/>
<keyword evidence="2 4" id="KW-0808">Transferase</keyword>
<dbReference type="InterPro" id="IPR029063">
    <property type="entry name" value="SAM-dependent_MTases_sf"/>
</dbReference>
<dbReference type="RefSeq" id="WP_046909708.1">
    <property type="nucleotide sequence ID" value="NZ_BAAAXG010000029.1"/>
</dbReference>
<dbReference type="EMBL" id="LAQS01000036">
    <property type="protein sequence ID" value="KKZ71609.1"/>
    <property type="molecule type" value="Genomic_DNA"/>
</dbReference>
<proteinExistence type="predicted"/>
<evidence type="ECO:0000256" key="1">
    <source>
        <dbReference type="ARBA" id="ARBA00022603"/>
    </source>
</evidence>
<dbReference type="Pfam" id="PF13649">
    <property type="entry name" value="Methyltransf_25"/>
    <property type="match status" value="1"/>
</dbReference>
<keyword evidence="5" id="KW-1185">Reference proteome</keyword>
<dbReference type="InterPro" id="IPR041698">
    <property type="entry name" value="Methyltransf_25"/>
</dbReference>
<reference evidence="4 5" key="1">
    <citation type="submission" date="2015-05" db="EMBL/GenBank/DDBJ databases">
        <title>Draft Genome assembly of Streptomyces showdoensis.</title>
        <authorList>
            <person name="Thapa K.K."/>
            <person name="Metsa-Ketela M."/>
        </authorList>
    </citation>
    <scope>NUCLEOTIDE SEQUENCE [LARGE SCALE GENOMIC DNA]</scope>
    <source>
        <strain evidence="4 5">ATCC 15227</strain>
    </source>
</reference>
<feature type="domain" description="Methyltransferase" evidence="3">
    <location>
        <begin position="54"/>
        <end position="144"/>
    </location>
</feature>
<dbReference type="SUPFAM" id="SSF53335">
    <property type="entry name" value="S-adenosyl-L-methionine-dependent methyltransferases"/>
    <property type="match status" value="1"/>
</dbReference>
<dbReference type="GO" id="GO:0032259">
    <property type="term" value="P:methylation"/>
    <property type="evidence" value="ECO:0007669"/>
    <property type="project" value="UniProtKB-KW"/>
</dbReference>
<dbReference type="GO" id="GO:0017000">
    <property type="term" value="P:antibiotic biosynthetic process"/>
    <property type="evidence" value="ECO:0007669"/>
    <property type="project" value="UniProtKB-ARBA"/>
</dbReference>
<comment type="caution">
    <text evidence="4">The sequence shown here is derived from an EMBL/GenBank/DDBJ whole genome shotgun (WGS) entry which is preliminary data.</text>
</comment>
<evidence type="ECO:0000313" key="5">
    <source>
        <dbReference type="Proteomes" id="UP000265325"/>
    </source>
</evidence>
<dbReference type="PANTHER" id="PTHR43861:SF1">
    <property type="entry name" value="TRANS-ACONITATE 2-METHYLTRANSFERASE"/>
    <property type="match status" value="1"/>
</dbReference>
<dbReference type="Gene3D" id="3.40.50.150">
    <property type="entry name" value="Vaccinia Virus protein VP39"/>
    <property type="match status" value="1"/>
</dbReference>
<dbReference type="PANTHER" id="PTHR43861">
    <property type="entry name" value="TRANS-ACONITATE 2-METHYLTRANSFERASE-RELATED"/>
    <property type="match status" value="1"/>
</dbReference>
<evidence type="ECO:0000313" key="4">
    <source>
        <dbReference type="EMBL" id="KKZ71609.1"/>
    </source>
</evidence>
<evidence type="ECO:0000256" key="2">
    <source>
        <dbReference type="ARBA" id="ARBA00022679"/>
    </source>
</evidence>
<organism evidence="4 5">
    <name type="scientific">Streptomyces showdoensis</name>
    <dbReference type="NCBI Taxonomy" id="68268"/>
    <lineage>
        <taxon>Bacteria</taxon>
        <taxon>Bacillati</taxon>
        <taxon>Actinomycetota</taxon>
        <taxon>Actinomycetes</taxon>
        <taxon>Kitasatosporales</taxon>
        <taxon>Streptomycetaceae</taxon>
        <taxon>Streptomyces</taxon>
    </lineage>
</organism>
<sequence length="234" mass="25805">MLDIEQRTAETWDLYGRHQLDRTFDLPELNQWSWDIPQADPSVDLLGDVAGLRVLDLGAGAARHAAHLAALGAHVTAVDASPTQHARARARYPDTPHLHLVRADAVDHLHEATPYDLIYSVGGVPFVDPNRLLPALTDGLRPGGRLVFSALHTNSRGDGPCDSVTARPEVLRLPGTDTEHLVHMWVLAPALWEELLIRHGLTIESVTEIDSPERDHRLSYRVYAARRPPSTPGP</sequence>
<dbReference type="Proteomes" id="UP000265325">
    <property type="component" value="Unassembled WGS sequence"/>
</dbReference>
<dbReference type="GO" id="GO:0008168">
    <property type="term" value="F:methyltransferase activity"/>
    <property type="evidence" value="ECO:0007669"/>
    <property type="project" value="UniProtKB-KW"/>
</dbReference>
<accession>A0A2P2GL80</accession>
<gene>
    <name evidence="4" type="ORF">VO63_22380</name>
</gene>
<protein>
    <submittedName>
        <fullName evidence="4">Methyltransferase</fullName>
    </submittedName>
</protein>
<evidence type="ECO:0000259" key="3">
    <source>
        <dbReference type="Pfam" id="PF13649"/>
    </source>
</evidence>